<proteinExistence type="predicted"/>
<gene>
    <name evidence="1" type="ORF">SAMD00023353_2301040</name>
</gene>
<keyword evidence="2" id="KW-1185">Reference proteome</keyword>
<protein>
    <submittedName>
        <fullName evidence="1">Putative ankyrin-3</fullName>
    </submittedName>
</protein>
<dbReference type="EMBL" id="DF977468">
    <property type="protein sequence ID" value="GAW26178.1"/>
    <property type="molecule type" value="Genomic_DNA"/>
</dbReference>
<organism evidence="1">
    <name type="scientific">Rosellinia necatrix</name>
    <name type="common">White root-rot fungus</name>
    <dbReference type="NCBI Taxonomy" id="77044"/>
    <lineage>
        <taxon>Eukaryota</taxon>
        <taxon>Fungi</taxon>
        <taxon>Dikarya</taxon>
        <taxon>Ascomycota</taxon>
        <taxon>Pezizomycotina</taxon>
        <taxon>Sordariomycetes</taxon>
        <taxon>Xylariomycetidae</taxon>
        <taxon>Xylariales</taxon>
        <taxon>Xylariaceae</taxon>
        <taxon>Rosellinia</taxon>
    </lineage>
</organism>
<reference evidence="1" key="1">
    <citation type="submission" date="2016-03" db="EMBL/GenBank/DDBJ databases">
        <title>Draft genome sequence of Rosellinia necatrix.</title>
        <authorList>
            <person name="Kanematsu S."/>
        </authorList>
    </citation>
    <scope>NUCLEOTIDE SEQUENCE [LARGE SCALE GENOMIC DNA]</scope>
    <source>
        <strain evidence="1">W97</strain>
    </source>
</reference>
<evidence type="ECO:0000313" key="1">
    <source>
        <dbReference type="EMBL" id="GAW26178.1"/>
    </source>
</evidence>
<dbReference type="STRING" id="77044.A0A1S8A7V0"/>
<dbReference type="Proteomes" id="UP000054516">
    <property type="component" value="Unassembled WGS sequence"/>
</dbReference>
<dbReference type="AlphaFoldDB" id="A0A1S8A7V0"/>
<accession>A0A1S8A7V0</accession>
<sequence>MRQGWTGEANTVIWTLEENEDKSDGIPSFLRAAVLLRRQHNVPFSFTVKVKTNVDFVGKVKTLFGLERKDPIDPVEIGPAQFPEPRHVSIRSLDPKLHNLAKMDRLDLRKVAKVMLVTVLDGDSLAKVEDSDKVNGSLIRILVVPNHRLSGSGIITQLSAYVQEPISRANCGREPVLA</sequence>
<dbReference type="OrthoDB" id="3796612at2759"/>
<name>A0A1S8A7V0_ROSNE</name>
<evidence type="ECO:0000313" key="2">
    <source>
        <dbReference type="Proteomes" id="UP000054516"/>
    </source>
</evidence>